<dbReference type="SUPFAM" id="SSF55729">
    <property type="entry name" value="Acyl-CoA N-acyltransferases (Nat)"/>
    <property type="match status" value="1"/>
</dbReference>
<evidence type="ECO:0000313" key="3">
    <source>
        <dbReference type="Proteomes" id="UP000824263"/>
    </source>
</evidence>
<dbReference type="PANTHER" id="PTHR43451">
    <property type="entry name" value="ACETYLTRANSFERASE (GNAT) FAMILY PROTEIN"/>
    <property type="match status" value="1"/>
</dbReference>
<dbReference type="InterPro" id="IPR016181">
    <property type="entry name" value="Acyl_CoA_acyltransferase"/>
</dbReference>
<dbReference type="AlphaFoldDB" id="A0A9D1UFB7"/>
<evidence type="ECO:0000259" key="1">
    <source>
        <dbReference type="PROSITE" id="PS51186"/>
    </source>
</evidence>
<keyword evidence="2" id="KW-0808">Transferase</keyword>
<dbReference type="GO" id="GO:0016747">
    <property type="term" value="F:acyltransferase activity, transferring groups other than amino-acyl groups"/>
    <property type="evidence" value="ECO:0007669"/>
    <property type="project" value="InterPro"/>
</dbReference>
<dbReference type="CDD" id="cd04301">
    <property type="entry name" value="NAT_SF"/>
    <property type="match status" value="1"/>
</dbReference>
<dbReference type="Proteomes" id="UP000824263">
    <property type="component" value="Unassembled WGS sequence"/>
</dbReference>
<dbReference type="Gene3D" id="3.40.630.30">
    <property type="match status" value="1"/>
</dbReference>
<protein>
    <submittedName>
        <fullName evidence="2">GNAT family N-acetyltransferase</fullName>
        <ecNumber evidence="2">2.3.1.-</ecNumber>
    </submittedName>
</protein>
<dbReference type="EMBL" id="DXGF01000150">
    <property type="protein sequence ID" value="HIW84390.1"/>
    <property type="molecule type" value="Genomic_DNA"/>
</dbReference>
<organism evidence="2 3">
    <name type="scientific">Candidatus Dorea gallistercoris</name>
    <dbReference type="NCBI Taxonomy" id="2838542"/>
    <lineage>
        <taxon>Bacteria</taxon>
        <taxon>Bacillati</taxon>
        <taxon>Bacillota</taxon>
        <taxon>Clostridia</taxon>
        <taxon>Lachnospirales</taxon>
        <taxon>Lachnospiraceae</taxon>
        <taxon>Dorea</taxon>
    </lineage>
</organism>
<reference evidence="2" key="1">
    <citation type="journal article" date="2021" name="PeerJ">
        <title>Extensive microbial diversity within the chicken gut microbiome revealed by metagenomics and culture.</title>
        <authorList>
            <person name="Gilroy R."/>
            <person name="Ravi A."/>
            <person name="Getino M."/>
            <person name="Pursley I."/>
            <person name="Horton D.L."/>
            <person name="Alikhan N.F."/>
            <person name="Baker D."/>
            <person name="Gharbi K."/>
            <person name="Hall N."/>
            <person name="Watson M."/>
            <person name="Adriaenssens E.M."/>
            <person name="Foster-Nyarko E."/>
            <person name="Jarju S."/>
            <person name="Secka A."/>
            <person name="Antonio M."/>
            <person name="Oren A."/>
            <person name="Chaudhuri R.R."/>
            <person name="La Ragione R."/>
            <person name="Hildebrand F."/>
            <person name="Pallen M.J."/>
        </authorList>
    </citation>
    <scope>NUCLEOTIDE SEQUENCE</scope>
    <source>
        <strain evidence="2">ChiSxjej1B13-11762</strain>
    </source>
</reference>
<accession>A0A9D1UFB7</accession>
<reference evidence="2" key="2">
    <citation type="submission" date="2021-04" db="EMBL/GenBank/DDBJ databases">
        <authorList>
            <person name="Gilroy R."/>
        </authorList>
    </citation>
    <scope>NUCLEOTIDE SEQUENCE</scope>
    <source>
        <strain evidence="2">ChiSxjej1B13-11762</strain>
    </source>
</reference>
<dbReference type="PANTHER" id="PTHR43451:SF1">
    <property type="entry name" value="ACETYLTRANSFERASE"/>
    <property type="match status" value="1"/>
</dbReference>
<evidence type="ECO:0000313" key="2">
    <source>
        <dbReference type="EMBL" id="HIW84390.1"/>
    </source>
</evidence>
<feature type="domain" description="N-acetyltransferase" evidence="1">
    <location>
        <begin position="1"/>
        <end position="158"/>
    </location>
</feature>
<dbReference type="EC" id="2.3.1.-" evidence="2"/>
<dbReference type="PROSITE" id="PS51186">
    <property type="entry name" value="GNAT"/>
    <property type="match status" value="1"/>
</dbReference>
<name>A0A9D1UFB7_9FIRM</name>
<comment type="caution">
    <text evidence="2">The sequence shown here is derived from an EMBL/GenBank/DDBJ whole genome shotgun (WGS) entry which is preliminary data.</text>
</comment>
<keyword evidence="2" id="KW-0012">Acyltransferase</keyword>
<dbReference type="InterPro" id="IPR052564">
    <property type="entry name" value="N-acetyltrans/Recomb-assoc"/>
</dbReference>
<sequence>MILRKYQSSDCEELAKLFYETVHAVSAKDYREEQLNAWAPGNRELEKWDQSFRERYSLVAVEKGKAEKRLILGFGDIDETGYLDHLYVHKDHQREGIASALCDRLEEYAWKAAGKVVVHASITARPFFEKRGYRIVREQQVSRRGILLTNYVMEKSHTDR</sequence>
<proteinExistence type="predicted"/>
<dbReference type="InterPro" id="IPR000182">
    <property type="entry name" value="GNAT_dom"/>
</dbReference>
<dbReference type="Pfam" id="PF13673">
    <property type="entry name" value="Acetyltransf_10"/>
    <property type="match status" value="1"/>
</dbReference>
<gene>
    <name evidence="2" type="ORF">H9873_08715</name>
</gene>